<evidence type="ECO:0000256" key="2">
    <source>
        <dbReference type="ARBA" id="ARBA00005709"/>
    </source>
</evidence>
<dbReference type="InterPro" id="IPR001029">
    <property type="entry name" value="Flagellin_N"/>
</dbReference>
<feature type="coiled-coil region" evidence="4">
    <location>
        <begin position="73"/>
        <end position="127"/>
    </location>
</feature>
<dbReference type="SUPFAM" id="SSF64518">
    <property type="entry name" value="Phase 1 flagellin"/>
    <property type="match status" value="1"/>
</dbReference>
<feature type="domain" description="Flagellin C-terminal" evidence="6">
    <location>
        <begin position="316"/>
        <end position="396"/>
    </location>
</feature>
<comment type="caution">
    <text evidence="7">The sequence shown here is derived from an EMBL/GenBank/DDBJ whole genome shotgun (WGS) entry which is preliminary data.</text>
</comment>
<evidence type="ECO:0000256" key="1">
    <source>
        <dbReference type="ARBA" id="ARBA00004365"/>
    </source>
</evidence>
<comment type="subcellular location">
    <subcellularLocation>
        <location evidence="1">Bacterial flagellum</location>
    </subcellularLocation>
</comment>
<dbReference type="InterPro" id="IPR013384">
    <property type="entry name" value="Flagell_FlgL"/>
</dbReference>
<keyword evidence="7" id="KW-0969">Cilium</keyword>
<accession>A0ABS2MPK5</accession>
<sequence>MRVTNSMLIKDMLWNANNNMVQMSNYQSQMSSGKKIQRPSDDAVGTTMVMKYKTDIREAAQYQKNIDDSLGWLEVSESALTNLKDVLQRARELTVQAANGTNTTEDRQKIQLEMEQLKQEVIAAGNATNAGRYIFTGLETNVPLFNEDGTYNVAMTEERDVNRRSVEFEVSVGTTLDIGTHPLDIFGIVKEPNPLKDINGAGVPAGDIATYTGVHSMVVQLGEARHQIDIDFGNPSAIGTINDLETAVQTAVDAKFGSGAVTVTGNVGPPETLTYGPADVVVEATVGRESELMSDMNNLIDALETGDDAGIQTALGKIDENMERLLSVMGEIGGKTNRVEFIKNRVEENEITFTGLLSKVQDVDMAEAIMYFKNLENVYRASLSVGSKVIQPSLVDFIR</sequence>
<organism evidence="7 8">
    <name type="scientific">Fusibacter tunisiensis</name>
    <dbReference type="NCBI Taxonomy" id="1008308"/>
    <lineage>
        <taxon>Bacteria</taxon>
        <taxon>Bacillati</taxon>
        <taxon>Bacillota</taxon>
        <taxon>Clostridia</taxon>
        <taxon>Eubacteriales</taxon>
        <taxon>Eubacteriales Family XII. Incertae Sedis</taxon>
        <taxon>Fusibacter</taxon>
    </lineage>
</organism>
<evidence type="ECO:0000259" key="5">
    <source>
        <dbReference type="Pfam" id="PF00669"/>
    </source>
</evidence>
<dbReference type="Gene3D" id="1.20.1330.10">
    <property type="entry name" value="f41 fragment of flagellin, N-terminal domain"/>
    <property type="match status" value="1"/>
</dbReference>
<reference evidence="7 8" key="1">
    <citation type="submission" date="2021-01" db="EMBL/GenBank/DDBJ databases">
        <title>Genomic Encyclopedia of Type Strains, Phase IV (KMG-IV): sequencing the most valuable type-strain genomes for metagenomic binning, comparative biology and taxonomic classification.</title>
        <authorList>
            <person name="Goeker M."/>
        </authorList>
    </citation>
    <scope>NUCLEOTIDE SEQUENCE [LARGE SCALE GENOMIC DNA]</scope>
    <source>
        <strain evidence="7 8">DSM 24436</strain>
    </source>
</reference>
<dbReference type="PANTHER" id="PTHR42792:SF1">
    <property type="entry name" value="FLAGELLAR HOOK-ASSOCIATED PROTEIN 3"/>
    <property type="match status" value="1"/>
</dbReference>
<keyword evidence="7" id="KW-0966">Cell projection</keyword>
<dbReference type="Pfam" id="PF00669">
    <property type="entry name" value="Flagellin_N"/>
    <property type="match status" value="1"/>
</dbReference>
<dbReference type="RefSeq" id="WP_204662702.1">
    <property type="nucleotide sequence ID" value="NZ_JAFBDT010000004.1"/>
</dbReference>
<keyword evidence="4" id="KW-0175">Coiled coil</keyword>
<dbReference type="NCBIfam" id="TIGR02550">
    <property type="entry name" value="flagell_flgL"/>
    <property type="match status" value="1"/>
</dbReference>
<dbReference type="InterPro" id="IPR001492">
    <property type="entry name" value="Flagellin"/>
</dbReference>
<dbReference type="EMBL" id="JAFBDT010000004">
    <property type="protein sequence ID" value="MBM7561321.1"/>
    <property type="molecule type" value="Genomic_DNA"/>
</dbReference>
<evidence type="ECO:0000256" key="3">
    <source>
        <dbReference type="ARBA" id="ARBA00023143"/>
    </source>
</evidence>
<evidence type="ECO:0000313" key="8">
    <source>
        <dbReference type="Proteomes" id="UP000767854"/>
    </source>
</evidence>
<evidence type="ECO:0000313" key="7">
    <source>
        <dbReference type="EMBL" id="MBM7561321.1"/>
    </source>
</evidence>
<keyword evidence="7" id="KW-0282">Flagellum</keyword>
<feature type="domain" description="Flagellin N-terminal" evidence="5">
    <location>
        <begin position="9"/>
        <end position="138"/>
    </location>
</feature>
<keyword evidence="3" id="KW-0975">Bacterial flagellum</keyword>
<dbReference type="InterPro" id="IPR046358">
    <property type="entry name" value="Flagellin_C"/>
</dbReference>
<dbReference type="Pfam" id="PF00700">
    <property type="entry name" value="Flagellin_C"/>
    <property type="match status" value="1"/>
</dbReference>
<evidence type="ECO:0000256" key="4">
    <source>
        <dbReference type="SAM" id="Coils"/>
    </source>
</evidence>
<gene>
    <name evidence="7" type="ORF">JOC49_000841</name>
</gene>
<dbReference type="PRINTS" id="PR00207">
    <property type="entry name" value="FLAGELLIN"/>
</dbReference>
<proteinExistence type="inferred from homology"/>
<name>A0ABS2MPK5_9FIRM</name>
<dbReference type="Proteomes" id="UP000767854">
    <property type="component" value="Unassembled WGS sequence"/>
</dbReference>
<evidence type="ECO:0000259" key="6">
    <source>
        <dbReference type="Pfam" id="PF00700"/>
    </source>
</evidence>
<dbReference type="PANTHER" id="PTHR42792">
    <property type="entry name" value="FLAGELLIN"/>
    <property type="match status" value="1"/>
</dbReference>
<keyword evidence="8" id="KW-1185">Reference proteome</keyword>
<comment type="similarity">
    <text evidence="2">Belongs to the bacterial flagellin family.</text>
</comment>
<protein>
    <submittedName>
        <fullName evidence="7">Flagellar hook-associated protein 3 FlgL</fullName>
    </submittedName>
</protein>